<dbReference type="EMBL" id="JBHSLW010000029">
    <property type="protein sequence ID" value="MFC5421562.1"/>
    <property type="molecule type" value="Genomic_DNA"/>
</dbReference>
<reference evidence="2" key="1">
    <citation type="journal article" date="2019" name="Int. J. Syst. Evol. Microbiol.">
        <title>The Global Catalogue of Microorganisms (GCM) 10K type strain sequencing project: providing services to taxonomists for standard genome sequencing and annotation.</title>
        <authorList>
            <consortium name="The Broad Institute Genomics Platform"/>
            <consortium name="The Broad Institute Genome Sequencing Center for Infectious Disease"/>
            <person name="Wu L."/>
            <person name="Ma J."/>
        </authorList>
    </citation>
    <scope>NUCLEOTIDE SEQUENCE [LARGE SCALE GENOMIC DNA]</scope>
    <source>
        <strain evidence="2">NCAIM B.01391</strain>
    </source>
</reference>
<comment type="caution">
    <text evidence="1">The sequence shown here is derived from an EMBL/GenBank/DDBJ whole genome shotgun (WGS) entry which is preliminary data.</text>
</comment>
<sequence>MIWQPPTRELDPLAALVHEAVRTQVFPGEAFGFHLVAVPGETWREAALPDGLPVRIRLSASPAAQTQRENRACAGIHVSGELVAGDMGYRVSADLIVDLVTRAVLACDSRLEAVGRTRG</sequence>
<dbReference type="Proteomes" id="UP001596053">
    <property type="component" value="Unassembled WGS sequence"/>
</dbReference>
<gene>
    <name evidence="1" type="ORF">ACFPOB_18565</name>
</gene>
<proteinExistence type="predicted"/>
<organism evidence="1 2">
    <name type="scientific">Bosea eneae</name>
    <dbReference type="NCBI Taxonomy" id="151454"/>
    <lineage>
        <taxon>Bacteria</taxon>
        <taxon>Pseudomonadati</taxon>
        <taxon>Pseudomonadota</taxon>
        <taxon>Alphaproteobacteria</taxon>
        <taxon>Hyphomicrobiales</taxon>
        <taxon>Boseaceae</taxon>
        <taxon>Bosea</taxon>
    </lineage>
</organism>
<dbReference type="RefSeq" id="WP_377799845.1">
    <property type="nucleotide sequence ID" value="NZ_JBHSLW010000029.1"/>
</dbReference>
<evidence type="ECO:0000313" key="2">
    <source>
        <dbReference type="Proteomes" id="UP001596053"/>
    </source>
</evidence>
<protein>
    <submittedName>
        <fullName evidence="1">Uncharacterized protein</fullName>
    </submittedName>
</protein>
<accession>A0ABW0IU12</accession>
<evidence type="ECO:0000313" key="1">
    <source>
        <dbReference type="EMBL" id="MFC5421562.1"/>
    </source>
</evidence>
<name>A0ABW0IU12_9HYPH</name>
<keyword evidence="2" id="KW-1185">Reference proteome</keyword>